<proteinExistence type="predicted"/>
<evidence type="ECO:0008006" key="3">
    <source>
        <dbReference type="Google" id="ProtNLM"/>
    </source>
</evidence>
<organism evidence="1 2">
    <name type="scientific">Catellatospora coxensis</name>
    <dbReference type="NCBI Taxonomy" id="310354"/>
    <lineage>
        <taxon>Bacteria</taxon>
        <taxon>Bacillati</taxon>
        <taxon>Actinomycetota</taxon>
        <taxon>Actinomycetes</taxon>
        <taxon>Micromonosporales</taxon>
        <taxon>Micromonosporaceae</taxon>
        <taxon>Catellatospora</taxon>
    </lineage>
</organism>
<evidence type="ECO:0000313" key="1">
    <source>
        <dbReference type="EMBL" id="GIG11490.1"/>
    </source>
</evidence>
<protein>
    <recommendedName>
        <fullName evidence="3">DUF4034 domain-containing protein</fullName>
    </recommendedName>
</protein>
<dbReference type="AlphaFoldDB" id="A0A8J3LEZ7"/>
<reference evidence="1 2" key="1">
    <citation type="submission" date="2021-01" db="EMBL/GenBank/DDBJ databases">
        <title>Whole genome shotgun sequence of Catellatospora coxensis NBRC 107359.</title>
        <authorList>
            <person name="Komaki H."/>
            <person name="Tamura T."/>
        </authorList>
    </citation>
    <scope>NUCLEOTIDE SEQUENCE [LARGE SCALE GENOMIC DNA]</scope>
    <source>
        <strain evidence="1 2">NBRC 107359</strain>
    </source>
</reference>
<name>A0A8J3LEZ7_9ACTN</name>
<gene>
    <name evidence="1" type="ORF">Cco03nite_81900</name>
</gene>
<dbReference type="RefSeq" id="WP_203699433.1">
    <property type="nucleotide sequence ID" value="NZ_BAAALC010000108.1"/>
</dbReference>
<comment type="caution">
    <text evidence="1">The sequence shown here is derived from an EMBL/GenBank/DDBJ whole genome shotgun (WGS) entry which is preliminary data.</text>
</comment>
<accession>A0A8J3LEZ7</accession>
<sequence>MGLFRKSKQDRSPAAVPVAMDTFFHDPGAARLRRALLDRDWPTARDLLSGAPDSDTRALYVEIAAKTPGVQEWIEGPIRDEPGTLWPLLLRGAHAVRWAWEARGGGTADTVSPDAWKIWFKRLVLAENCLDQVVDLDPGCADAWHHLIILGRARQLPVEELWRRFDGLLAADPHHLFGHESMLNGLMAKWSGSDEQMFDFARTRAAANPGTLIPLLVAQAHLEYARRHHADNLRVYFDRDEVGDELVAAAFASVWHDGRSATLLEPIAWNWFAMTLTLADHLEAARPLYDAIGEDWVRPSPWRNTERFLRLRKYARDDA</sequence>
<keyword evidence="2" id="KW-1185">Reference proteome</keyword>
<dbReference type="EMBL" id="BONI01000140">
    <property type="protein sequence ID" value="GIG11490.1"/>
    <property type="molecule type" value="Genomic_DNA"/>
</dbReference>
<evidence type="ECO:0000313" key="2">
    <source>
        <dbReference type="Proteomes" id="UP000630887"/>
    </source>
</evidence>
<dbReference type="Proteomes" id="UP000630887">
    <property type="component" value="Unassembled WGS sequence"/>
</dbReference>